<keyword evidence="2" id="KW-1185">Reference proteome</keyword>
<organism evidence="1 2">
    <name type="scientific">Streptococcus parauberis KRS-02083</name>
    <dbReference type="NCBI Taxonomy" id="1207545"/>
    <lineage>
        <taxon>Bacteria</taxon>
        <taxon>Bacillati</taxon>
        <taxon>Bacillota</taxon>
        <taxon>Bacilli</taxon>
        <taxon>Lactobacillales</taxon>
        <taxon>Streptococcaceae</taxon>
        <taxon>Streptococcus</taxon>
    </lineage>
</organism>
<evidence type="ECO:0008006" key="3">
    <source>
        <dbReference type="Google" id="ProtNLM"/>
    </source>
</evidence>
<dbReference type="RefSeq" id="WP_004234751.1">
    <property type="nucleotide sequence ID" value="NZ_ALYM01000001.1"/>
</dbReference>
<evidence type="ECO:0000313" key="1">
    <source>
        <dbReference type="EMBL" id="EMG26539.1"/>
    </source>
</evidence>
<protein>
    <recommendedName>
        <fullName evidence="3">Phage protein</fullName>
    </recommendedName>
</protein>
<gene>
    <name evidence="1" type="ORF">SPJ1_0501</name>
</gene>
<comment type="caution">
    <text evidence="1">The sequence shown here is derived from an EMBL/GenBank/DDBJ whole genome shotgun (WGS) entry which is preliminary data.</text>
</comment>
<accession>A0ABP2T1G8</accession>
<dbReference type="Proteomes" id="UP000011769">
    <property type="component" value="Unassembled WGS sequence"/>
</dbReference>
<sequence>MKIMEFKEKYNDLINEIDDRILYNNVRGSFGYSVDGALLEKLINCMKDEYLTEEAESEE</sequence>
<name>A0ABP2T1G8_9STRE</name>
<proteinExistence type="predicted"/>
<dbReference type="EMBL" id="ALYM01000001">
    <property type="protein sequence ID" value="EMG26539.1"/>
    <property type="molecule type" value="Genomic_DNA"/>
</dbReference>
<evidence type="ECO:0000313" key="2">
    <source>
        <dbReference type="Proteomes" id="UP000011769"/>
    </source>
</evidence>
<reference evidence="1 2" key="1">
    <citation type="journal article" date="2013" name="PLoS ONE">
        <title>Comparative Genomic Characterization of Three Streptococcus parauberis Strains in Fish Pathogen, as Assessed by Wide-Genome Analyses.</title>
        <authorList>
            <person name="Nho S.W."/>
            <person name="Hikima J."/>
            <person name="Park S.B."/>
            <person name="Jang H.B."/>
            <person name="Cha I.S."/>
            <person name="Yasuike M."/>
            <person name="Nakamura Y."/>
            <person name="Fujiwara A."/>
            <person name="Sano M."/>
            <person name="Kanai K."/>
            <person name="Kondo H."/>
            <person name="Hirono I."/>
            <person name="Takeyama H."/>
            <person name="Aoki T."/>
            <person name="Jung T.S."/>
        </authorList>
    </citation>
    <scope>NUCLEOTIDE SEQUENCE [LARGE SCALE GENOMIC DNA]</scope>
    <source>
        <strain evidence="1 2">KRS-02083</strain>
    </source>
</reference>